<proteinExistence type="predicted"/>
<dbReference type="EMBL" id="JAHRIP010022477">
    <property type="protein sequence ID" value="MEQ2289205.1"/>
    <property type="molecule type" value="Genomic_DNA"/>
</dbReference>
<comment type="caution">
    <text evidence="1">The sequence shown here is derived from an EMBL/GenBank/DDBJ whole genome shotgun (WGS) entry which is preliminary data.</text>
</comment>
<evidence type="ECO:0000313" key="2">
    <source>
        <dbReference type="Proteomes" id="UP001469553"/>
    </source>
</evidence>
<reference evidence="1 2" key="1">
    <citation type="submission" date="2021-06" db="EMBL/GenBank/DDBJ databases">
        <authorList>
            <person name="Palmer J.M."/>
        </authorList>
    </citation>
    <scope>NUCLEOTIDE SEQUENCE [LARGE SCALE GENOMIC DNA]</scope>
    <source>
        <strain evidence="1 2">AS_MEX2019</strain>
        <tissue evidence="1">Muscle</tissue>
    </source>
</reference>
<dbReference type="Proteomes" id="UP001469553">
    <property type="component" value="Unassembled WGS sequence"/>
</dbReference>
<keyword evidence="2" id="KW-1185">Reference proteome</keyword>
<organism evidence="1 2">
    <name type="scientific">Ameca splendens</name>
    <dbReference type="NCBI Taxonomy" id="208324"/>
    <lineage>
        <taxon>Eukaryota</taxon>
        <taxon>Metazoa</taxon>
        <taxon>Chordata</taxon>
        <taxon>Craniata</taxon>
        <taxon>Vertebrata</taxon>
        <taxon>Euteleostomi</taxon>
        <taxon>Actinopterygii</taxon>
        <taxon>Neopterygii</taxon>
        <taxon>Teleostei</taxon>
        <taxon>Neoteleostei</taxon>
        <taxon>Acanthomorphata</taxon>
        <taxon>Ovalentaria</taxon>
        <taxon>Atherinomorphae</taxon>
        <taxon>Cyprinodontiformes</taxon>
        <taxon>Goodeidae</taxon>
        <taxon>Ameca</taxon>
    </lineage>
</organism>
<evidence type="ECO:0000313" key="1">
    <source>
        <dbReference type="EMBL" id="MEQ2289205.1"/>
    </source>
</evidence>
<sequence length="99" mass="11294">MFLSLLQKLEKFMGHQSSQAHHHYVSVTAHHSNPISAQLSSTWGKQQEVARHYLMKIASSVRGHTDVNGNLHQLLKFRAEEDDPILLKCTQAPNCKMKF</sequence>
<accession>A0ABV0Y6M4</accession>
<gene>
    <name evidence="1" type="ORF">AMECASPLE_030578</name>
</gene>
<name>A0ABV0Y6M4_9TELE</name>
<protein>
    <submittedName>
        <fullName evidence="1">Uncharacterized protein</fullName>
    </submittedName>
</protein>